<evidence type="ECO:0000313" key="2">
    <source>
        <dbReference type="EMBL" id="MFD2759923.1"/>
    </source>
</evidence>
<dbReference type="RefSeq" id="WP_382390897.1">
    <property type="nucleotide sequence ID" value="NZ_JBHUNA010000005.1"/>
</dbReference>
<organism evidence="2 3">
    <name type="scientific">Lentibacillus juripiscarius</name>
    <dbReference type="NCBI Taxonomy" id="257446"/>
    <lineage>
        <taxon>Bacteria</taxon>
        <taxon>Bacillati</taxon>
        <taxon>Bacillota</taxon>
        <taxon>Bacilli</taxon>
        <taxon>Bacillales</taxon>
        <taxon>Bacillaceae</taxon>
        <taxon>Lentibacillus</taxon>
    </lineage>
</organism>
<gene>
    <name evidence="2" type="ORF">ACFSUO_02860</name>
</gene>
<evidence type="ECO:0000313" key="3">
    <source>
        <dbReference type="Proteomes" id="UP001597502"/>
    </source>
</evidence>
<proteinExistence type="predicted"/>
<keyword evidence="3" id="KW-1185">Reference proteome</keyword>
<reference evidence="3" key="1">
    <citation type="journal article" date="2019" name="Int. J. Syst. Evol. Microbiol.">
        <title>The Global Catalogue of Microorganisms (GCM) 10K type strain sequencing project: providing services to taxonomists for standard genome sequencing and annotation.</title>
        <authorList>
            <consortium name="The Broad Institute Genomics Platform"/>
            <consortium name="The Broad Institute Genome Sequencing Center for Infectious Disease"/>
            <person name="Wu L."/>
            <person name="Ma J."/>
        </authorList>
    </citation>
    <scope>NUCLEOTIDE SEQUENCE [LARGE SCALE GENOMIC DNA]</scope>
    <source>
        <strain evidence="3">TISTR 1535</strain>
    </source>
</reference>
<protein>
    <submittedName>
        <fullName evidence="2">Uncharacterized protein</fullName>
    </submittedName>
</protein>
<comment type="caution">
    <text evidence="2">The sequence shown here is derived from an EMBL/GenBank/DDBJ whole genome shotgun (WGS) entry which is preliminary data.</text>
</comment>
<dbReference type="EMBL" id="JBHUNA010000005">
    <property type="protein sequence ID" value="MFD2759923.1"/>
    <property type="molecule type" value="Genomic_DNA"/>
</dbReference>
<sequence length="84" mass="9584">MKNYVQHKLYSEVNHMGKNRKKNFERPTQANMDGELSVEDGLDANHPFKEEDNPAGDSVDEHKELEAANEVMAKKQISQINNNS</sequence>
<name>A0ABW5V1R0_9BACI</name>
<accession>A0ABW5V1R0</accession>
<feature type="region of interest" description="Disordered" evidence="1">
    <location>
        <begin position="14"/>
        <end position="60"/>
    </location>
</feature>
<evidence type="ECO:0000256" key="1">
    <source>
        <dbReference type="SAM" id="MobiDB-lite"/>
    </source>
</evidence>
<dbReference type="Proteomes" id="UP001597502">
    <property type="component" value="Unassembled WGS sequence"/>
</dbReference>